<evidence type="ECO:0000313" key="3">
    <source>
        <dbReference type="Proteomes" id="UP001597218"/>
    </source>
</evidence>
<sequence>MTKLNPRDFGSAEFNRTKMILRRGIPYGKPFELAPDQERGLLFMSYQTSIENLFEFM</sequence>
<dbReference type="InterPro" id="IPR048328">
    <property type="entry name" value="Dyp_perox_C"/>
</dbReference>
<proteinExistence type="predicted"/>
<keyword evidence="3" id="KW-1185">Reference proteome</keyword>
<feature type="domain" description="Dyp-type peroxidase C-terminal" evidence="1">
    <location>
        <begin position="16"/>
        <end position="56"/>
    </location>
</feature>
<protein>
    <recommendedName>
        <fullName evidence="1">Dyp-type peroxidase C-terminal domain-containing protein</fullName>
    </recommendedName>
</protein>
<dbReference type="InterPro" id="IPR011008">
    <property type="entry name" value="Dimeric_a/b-barrel"/>
</dbReference>
<reference evidence="3" key="1">
    <citation type="journal article" date="2019" name="Int. J. Syst. Evol. Microbiol.">
        <title>The Global Catalogue of Microorganisms (GCM) 10K type strain sequencing project: providing services to taxonomists for standard genome sequencing and annotation.</title>
        <authorList>
            <consortium name="The Broad Institute Genomics Platform"/>
            <consortium name="The Broad Institute Genome Sequencing Center for Infectious Disease"/>
            <person name="Wu L."/>
            <person name="Ma J."/>
        </authorList>
    </citation>
    <scope>NUCLEOTIDE SEQUENCE [LARGE SCALE GENOMIC DNA]</scope>
    <source>
        <strain evidence="3">CGMCC 4.7177</strain>
    </source>
</reference>
<gene>
    <name evidence="2" type="ORF">ACFSFY_16295</name>
</gene>
<dbReference type="SUPFAM" id="SSF54909">
    <property type="entry name" value="Dimeric alpha+beta barrel"/>
    <property type="match status" value="1"/>
</dbReference>
<dbReference type="RefSeq" id="WP_381539928.1">
    <property type="nucleotide sequence ID" value="NZ_JBHUGI010000035.1"/>
</dbReference>
<evidence type="ECO:0000259" key="1">
    <source>
        <dbReference type="Pfam" id="PF20628"/>
    </source>
</evidence>
<dbReference type="Pfam" id="PF20628">
    <property type="entry name" value="Dyp_perox_C"/>
    <property type="match status" value="1"/>
</dbReference>
<dbReference type="Proteomes" id="UP001597218">
    <property type="component" value="Unassembled WGS sequence"/>
</dbReference>
<organism evidence="2 3">
    <name type="scientific">Sporosarcina siberiensis</name>
    <dbReference type="NCBI Taxonomy" id="1365606"/>
    <lineage>
        <taxon>Bacteria</taxon>
        <taxon>Bacillati</taxon>
        <taxon>Bacillota</taxon>
        <taxon>Bacilli</taxon>
        <taxon>Bacillales</taxon>
        <taxon>Caryophanaceae</taxon>
        <taxon>Sporosarcina</taxon>
    </lineage>
</organism>
<evidence type="ECO:0000313" key="2">
    <source>
        <dbReference type="EMBL" id="MFD1929604.1"/>
    </source>
</evidence>
<dbReference type="EMBL" id="JBHUGI010000035">
    <property type="protein sequence ID" value="MFD1929604.1"/>
    <property type="molecule type" value="Genomic_DNA"/>
</dbReference>
<name>A0ABW4SKB8_9BACL</name>
<accession>A0ABW4SKB8</accession>
<comment type="caution">
    <text evidence="2">The sequence shown here is derived from an EMBL/GenBank/DDBJ whole genome shotgun (WGS) entry which is preliminary data.</text>
</comment>